<dbReference type="EMBL" id="BAHD01000072">
    <property type="protein sequence ID" value="GAB97505.1"/>
    <property type="molecule type" value="Genomic_DNA"/>
</dbReference>
<keyword evidence="1" id="KW-0812">Transmembrane</keyword>
<accession>K6WDY3</accession>
<proteinExistence type="predicted"/>
<dbReference type="STRING" id="1184609.KILIM_072_00140"/>
<sequence length="103" mass="11206">MIWIGVLVVTVAAGLTARLWRARRDAARGISGDEHPIVRQRNAALAKAYVDSLIIATIAWVLAATNTLDGRWTGVLALVAMVAAGYLRLARRAPQAQQHRSKH</sequence>
<gene>
    <name evidence="2" type="ORF">KILIM_072_00140</name>
</gene>
<dbReference type="AlphaFoldDB" id="K6WDY3"/>
<reference evidence="2 3" key="1">
    <citation type="submission" date="2012-08" db="EMBL/GenBank/DDBJ databases">
        <title>Whole genome shotgun sequence of Kineosphaera limosa NBRC 100340.</title>
        <authorList>
            <person name="Yoshida I."/>
            <person name="Isaki S."/>
            <person name="Hosoyama A."/>
            <person name="Tsuchikane K."/>
            <person name="Katsumata H."/>
            <person name="Ando Y."/>
            <person name="Ohji S."/>
            <person name="Hamada M."/>
            <person name="Tamura T."/>
            <person name="Yamazoe A."/>
            <person name="Yamazaki S."/>
            <person name="Fujita N."/>
        </authorList>
    </citation>
    <scope>NUCLEOTIDE SEQUENCE [LARGE SCALE GENOMIC DNA]</scope>
    <source>
        <strain evidence="2 3">NBRC 100340</strain>
    </source>
</reference>
<protein>
    <submittedName>
        <fullName evidence="2">Uncharacterized protein</fullName>
    </submittedName>
</protein>
<keyword evidence="3" id="KW-1185">Reference proteome</keyword>
<evidence type="ECO:0000256" key="1">
    <source>
        <dbReference type="SAM" id="Phobius"/>
    </source>
</evidence>
<dbReference type="Proteomes" id="UP000008366">
    <property type="component" value="Unassembled WGS sequence"/>
</dbReference>
<dbReference type="RefSeq" id="WP_006594037.1">
    <property type="nucleotide sequence ID" value="NZ_BAHD01000072.1"/>
</dbReference>
<organism evidence="2 3">
    <name type="scientific">Kineosphaera limosa NBRC 100340</name>
    <dbReference type="NCBI Taxonomy" id="1184609"/>
    <lineage>
        <taxon>Bacteria</taxon>
        <taxon>Bacillati</taxon>
        <taxon>Actinomycetota</taxon>
        <taxon>Actinomycetes</taxon>
        <taxon>Micrococcales</taxon>
        <taxon>Dermatophilaceae</taxon>
        <taxon>Kineosphaera</taxon>
    </lineage>
</organism>
<keyword evidence="1" id="KW-0472">Membrane</keyword>
<name>K6WDY3_9MICO</name>
<feature type="transmembrane region" description="Helical" evidence="1">
    <location>
        <begin position="72"/>
        <end position="90"/>
    </location>
</feature>
<evidence type="ECO:0000313" key="2">
    <source>
        <dbReference type="EMBL" id="GAB97505.1"/>
    </source>
</evidence>
<comment type="caution">
    <text evidence="2">The sequence shown here is derived from an EMBL/GenBank/DDBJ whole genome shotgun (WGS) entry which is preliminary data.</text>
</comment>
<evidence type="ECO:0000313" key="3">
    <source>
        <dbReference type="Proteomes" id="UP000008366"/>
    </source>
</evidence>
<feature type="transmembrane region" description="Helical" evidence="1">
    <location>
        <begin position="48"/>
        <end position="66"/>
    </location>
</feature>
<keyword evidence="1" id="KW-1133">Transmembrane helix</keyword>